<feature type="compositionally biased region" description="Basic and acidic residues" evidence="1">
    <location>
        <begin position="84"/>
        <end position="101"/>
    </location>
</feature>
<dbReference type="EMBL" id="BJVY01000002">
    <property type="protein sequence ID" value="GEL68790.1"/>
    <property type="molecule type" value="Genomic_DNA"/>
</dbReference>
<name>A0A511H5I8_9BACT</name>
<organism evidence="2 3">
    <name type="scientific">Myxococcus virescens</name>
    <dbReference type="NCBI Taxonomy" id="83456"/>
    <lineage>
        <taxon>Bacteria</taxon>
        <taxon>Pseudomonadati</taxon>
        <taxon>Myxococcota</taxon>
        <taxon>Myxococcia</taxon>
        <taxon>Myxococcales</taxon>
        <taxon>Cystobacterineae</taxon>
        <taxon>Myxococcaceae</taxon>
        <taxon>Myxococcus</taxon>
    </lineage>
</organism>
<feature type="region of interest" description="Disordered" evidence="1">
    <location>
        <begin position="75"/>
        <end position="101"/>
    </location>
</feature>
<evidence type="ECO:0000313" key="2">
    <source>
        <dbReference type="EMBL" id="GEL68790.1"/>
    </source>
</evidence>
<sequence>MHDGAHARPVDEELLAGAGLQASFTDLQSGQWDARQHGPAFLPGSPWAARLIPFLRSALWRDTAVPAFIRWTGAGAQQRGQDAAGHEQPARCHGDRAPRKD</sequence>
<comment type="caution">
    <text evidence="2">The sequence shown here is derived from an EMBL/GenBank/DDBJ whole genome shotgun (WGS) entry which is preliminary data.</text>
</comment>
<protein>
    <submittedName>
        <fullName evidence="2">Uncharacterized protein</fullName>
    </submittedName>
</protein>
<accession>A0A511H5I8</accession>
<reference evidence="2 3" key="1">
    <citation type="submission" date="2019-07" db="EMBL/GenBank/DDBJ databases">
        <title>Whole genome shotgun sequence of Myxococcus virescens NBRC 100334.</title>
        <authorList>
            <person name="Hosoyama A."/>
            <person name="Uohara A."/>
            <person name="Ohji S."/>
            <person name="Ichikawa N."/>
        </authorList>
    </citation>
    <scope>NUCLEOTIDE SEQUENCE [LARGE SCALE GENOMIC DNA]</scope>
    <source>
        <strain evidence="2 3">NBRC 100334</strain>
    </source>
</reference>
<gene>
    <name evidence="2" type="ORF">MVI01_05740</name>
</gene>
<dbReference type="Proteomes" id="UP000321224">
    <property type="component" value="Unassembled WGS sequence"/>
</dbReference>
<evidence type="ECO:0000313" key="3">
    <source>
        <dbReference type="Proteomes" id="UP000321224"/>
    </source>
</evidence>
<evidence type="ECO:0000256" key="1">
    <source>
        <dbReference type="SAM" id="MobiDB-lite"/>
    </source>
</evidence>
<proteinExistence type="predicted"/>
<dbReference type="AlphaFoldDB" id="A0A511H5I8"/>